<sequence length="141" mass="16090">MANQLYRIMRTFRHLPPTKFHQFVSRVRTALSDKNRVPDSVWGANLALIIAFFAAADKHDYVFHESMHGSRIVIAERELLQAQLILYLDQIASLLEMVAVTNPDILLVSGFDTAKERRTHPRNKAEIEAHNATQAERPQDG</sequence>
<organism evidence="2 3">
    <name type="scientific">Geomonas silvestris</name>
    <dbReference type="NCBI Taxonomy" id="2740184"/>
    <lineage>
        <taxon>Bacteria</taxon>
        <taxon>Pseudomonadati</taxon>
        <taxon>Thermodesulfobacteriota</taxon>
        <taxon>Desulfuromonadia</taxon>
        <taxon>Geobacterales</taxon>
        <taxon>Geobacteraceae</taxon>
        <taxon>Geomonas</taxon>
    </lineage>
</organism>
<evidence type="ECO:0000313" key="2">
    <source>
        <dbReference type="EMBL" id="GFO61191.1"/>
    </source>
</evidence>
<dbReference type="EMBL" id="BLXX01000012">
    <property type="protein sequence ID" value="GFO61191.1"/>
    <property type="molecule type" value="Genomic_DNA"/>
</dbReference>
<evidence type="ECO:0000256" key="1">
    <source>
        <dbReference type="SAM" id="MobiDB-lite"/>
    </source>
</evidence>
<reference evidence="3" key="1">
    <citation type="submission" date="2020-06" db="EMBL/GenBank/DDBJ databases">
        <title>Draft genomic sequence of Geomonas sp. Red330.</title>
        <authorList>
            <person name="Itoh H."/>
            <person name="Zhenxing X."/>
            <person name="Ushijima N."/>
            <person name="Masuda Y."/>
            <person name="Shiratori Y."/>
            <person name="Senoo K."/>
        </authorList>
    </citation>
    <scope>NUCLEOTIDE SEQUENCE [LARGE SCALE GENOMIC DNA]</scope>
    <source>
        <strain evidence="3">Red330</strain>
    </source>
</reference>
<dbReference type="Proteomes" id="UP000556026">
    <property type="component" value="Unassembled WGS sequence"/>
</dbReference>
<evidence type="ECO:0000313" key="3">
    <source>
        <dbReference type="Proteomes" id="UP000556026"/>
    </source>
</evidence>
<feature type="region of interest" description="Disordered" evidence="1">
    <location>
        <begin position="117"/>
        <end position="141"/>
    </location>
</feature>
<gene>
    <name evidence="2" type="ORF">GMST_35160</name>
</gene>
<protein>
    <submittedName>
        <fullName evidence="2">Uncharacterized protein</fullName>
    </submittedName>
</protein>
<name>A0A6V8MMB9_9BACT</name>
<feature type="compositionally biased region" description="Polar residues" evidence="1">
    <location>
        <begin position="131"/>
        <end position="141"/>
    </location>
</feature>
<proteinExistence type="predicted"/>
<accession>A0A6V8MMB9</accession>
<keyword evidence="3" id="KW-1185">Reference proteome</keyword>
<dbReference type="AlphaFoldDB" id="A0A6V8MMB9"/>
<comment type="caution">
    <text evidence="2">The sequence shown here is derived from an EMBL/GenBank/DDBJ whole genome shotgun (WGS) entry which is preliminary data.</text>
</comment>